<dbReference type="Pfam" id="PF04082">
    <property type="entry name" value="Fungal_trans"/>
    <property type="match status" value="1"/>
</dbReference>
<dbReference type="CDD" id="cd12148">
    <property type="entry name" value="fungal_TF_MHR"/>
    <property type="match status" value="1"/>
</dbReference>
<keyword evidence="1" id="KW-0479">Metal-binding</keyword>
<dbReference type="InterPro" id="IPR001138">
    <property type="entry name" value="Zn2Cys6_DnaBD"/>
</dbReference>
<feature type="domain" description="Zn(2)-C6 fungal-type" evidence="7">
    <location>
        <begin position="24"/>
        <end position="58"/>
    </location>
</feature>
<evidence type="ECO:0000256" key="1">
    <source>
        <dbReference type="ARBA" id="ARBA00022723"/>
    </source>
</evidence>
<dbReference type="InterPro" id="IPR050987">
    <property type="entry name" value="AtrR-like"/>
</dbReference>
<evidence type="ECO:0000313" key="9">
    <source>
        <dbReference type="Proteomes" id="UP001309876"/>
    </source>
</evidence>
<dbReference type="InterPro" id="IPR036864">
    <property type="entry name" value="Zn2-C6_fun-type_DNA-bd_sf"/>
</dbReference>
<dbReference type="SUPFAM" id="SSF57701">
    <property type="entry name" value="Zn2/Cys6 DNA-binding domain"/>
    <property type="match status" value="1"/>
</dbReference>
<dbReference type="GO" id="GO:0006351">
    <property type="term" value="P:DNA-templated transcription"/>
    <property type="evidence" value="ECO:0007669"/>
    <property type="project" value="InterPro"/>
</dbReference>
<keyword evidence="2" id="KW-0805">Transcription regulation</keyword>
<keyword evidence="9" id="KW-1185">Reference proteome</keyword>
<dbReference type="AlphaFoldDB" id="A0AAN7Y781"/>
<evidence type="ECO:0000256" key="5">
    <source>
        <dbReference type="ARBA" id="ARBA00023242"/>
    </source>
</evidence>
<evidence type="ECO:0000256" key="3">
    <source>
        <dbReference type="ARBA" id="ARBA00023125"/>
    </source>
</evidence>
<proteinExistence type="predicted"/>
<keyword evidence="5" id="KW-0539">Nucleus</keyword>
<dbReference type="PROSITE" id="PS50048">
    <property type="entry name" value="ZN2_CY6_FUNGAL_2"/>
    <property type="match status" value="1"/>
</dbReference>
<dbReference type="InterPro" id="IPR007219">
    <property type="entry name" value="XnlR_reg_dom"/>
</dbReference>
<dbReference type="CDD" id="cd00067">
    <property type="entry name" value="GAL4"/>
    <property type="match status" value="1"/>
</dbReference>
<dbReference type="GO" id="GO:0000981">
    <property type="term" value="F:DNA-binding transcription factor activity, RNA polymerase II-specific"/>
    <property type="evidence" value="ECO:0007669"/>
    <property type="project" value="InterPro"/>
</dbReference>
<gene>
    <name evidence="8" type="ORF">LTR05_004124</name>
</gene>
<dbReference type="PANTHER" id="PTHR46910">
    <property type="entry name" value="TRANSCRIPTION FACTOR PDR1"/>
    <property type="match status" value="1"/>
</dbReference>
<dbReference type="EMBL" id="JAVRRJ010000003">
    <property type="protein sequence ID" value="KAK5086953.1"/>
    <property type="molecule type" value="Genomic_DNA"/>
</dbReference>
<dbReference type="GO" id="GO:0003677">
    <property type="term" value="F:DNA binding"/>
    <property type="evidence" value="ECO:0007669"/>
    <property type="project" value="UniProtKB-KW"/>
</dbReference>
<dbReference type="Gene3D" id="4.10.240.10">
    <property type="entry name" value="Zn(2)-C6 fungal-type DNA-binding domain"/>
    <property type="match status" value="1"/>
</dbReference>
<name>A0AAN7Y781_9EURO</name>
<sequence>MAGLVLSDAATQEGAKKLRRITRACDYCHRRSIRCRFPGQDDNNRCQNCVDFDQPCLFERVVKRRGAKPRSQTLTSDRGSPESIKQEYVYGDICRTPSIVNPVPWQEWKAPRIVSQATVMDLVKIYLEIVYPVFPIFHRATLIRRVAKAEYLTNKYSFAAVMSICAIVTARLADRAAYNPCWDVQELTKVKSEVFYAAAVKECGNAGALDRTHFDLLRTCACLALTAIQYSKFREFETHMGKYHCLVAMDGLHDEANWPKNIGIVETEERRRLFWTVYCLDIYSSVSRNGVIRSREQQSNVVYPTELDDDYFDDTGYRTDAPSSGLSSNNATSSHSHSHVATDAGSSSWLCGWNFINDLYRVMEHVITNFRDKGRQKRSFVSDIFGEASAVPASNVRDSIMNMYNNLPQCFKETQPMTLDQTRDRYGYQAASITATVQLLRMILFSSAGATIEDRCNVASEVVDAFMRIPVQYLQAMSSPLVHHLAAIGSILGSVCYEPLSESSHLQVRIVLLALAQLLENLDHGIHSTACAEKLRKLVIRVDERMENQRHGINGPIAQFHENSGSAGSPHPFSRSSSGDKSDGSNSMSTGSAPSIDGVFPPSNEIFDDWPWNHDYMHLPES</sequence>
<keyword evidence="4" id="KW-0804">Transcription</keyword>
<reference evidence="8 9" key="1">
    <citation type="submission" date="2023-08" db="EMBL/GenBank/DDBJ databases">
        <title>Black Yeasts Isolated from many extreme environments.</title>
        <authorList>
            <person name="Coleine C."/>
            <person name="Stajich J.E."/>
            <person name="Selbmann L."/>
        </authorList>
    </citation>
    <scope>NUCLEOTIDE SEQUENCE [LARGE SCALE GENOMIC DNA]</scope>
    <source>
        <strain evidence="8 9">CCFEE 5910</strain>
    </source>
</reference>
<evidence type="ECO:0000259" key="7">
    <source>
        <dbReference type="PROSITE" id="PS50048"/>
    </source>
</evidence>
<feature type="region of interest" description="Disordered" evidence="6">
    <location>
        <begin position="553"/>
        <end position="602"/>
    </location>
</feature>
<evidence type="ECO:0000256" key="6">
    <source>
        <dbReference type="SAM" id="MobiDB-lite"/>
    </source>
</evidence>
<dbReference type="Proteomes" id="UP001309876">
    <property type="component" value="Unassembled WGS sequence"/>
</dbReference>
<dbReference type="PANTHER" id="PTHR46910:SF18">
    <property type="entry name" value="ZN(II)2CYS6 TRANSCRIPTION FACTOR (EUROFUNG)"/>
    <property type="match status" value="1"/>
</dbReference>
<evidence type="ECO:0000313" key="8">
    <source>
        <dbReference type="EMBL" id="KAK5086953.1"/>
    </source>
</evidence>
<dbReference type="GO" id="GO:0008270">
    <property type="term" value="F:zinc ion binding"/>
    <property type="evidence" value="ECO:0007669"/>
    <property type="project" value="InterPro"/>
</dbReference>
<accession>A0AAN7Y781</accession>
<protein>
    <recommendedName>
        <fullName evidence="7">Zn(2)-C6 fungal-type domain-containing protein</fullName>
    </recommendedName>
</protein>
<dbReference type="SMART" id="SM00066">
    <property type="entry name" value="GAL4"/>
    <property type="match status" value="1"/>
</dbReference>
<evidence type="ECO:0000256" key="2">
    <source>
        <dbReference type="ARBA" id="ARBA00023015"/>
    </source>
</evidence>
<organism evidence="8 9">
    <name type="scientific">Lithohypha guttulata</name>
    <dbReference type="NCBI Taxonomy" id="1690604"/>
    <lineage>
        <taxon>Eukaryota</taxon>
        <taxon>Fungi</taxon>
        <taxon>Dikarya</taxon>
        <taxon>Ascomycota</taxon>
        <taxon>Pezizomycotina</taxon>
        <taxon>Eurotiomycetes</taxon>
        <taxon>Chaetothyriomycetidae</taxon>
        <taxon>Chaetothyriales</taxon>
        <taxon>Trichomeriaceae</taxon>
        <taxon>Lithohypha</taxon>
    </lineage>
</organism>
<comment type="caution">
    <text evidence="8">The sequence shown here is derived from an EMBL/GenBank/DDBJ whole genome shotgun (WGS) entry which is preliminary data.</text>
</comment>
<keyword evidence="3" id="KW-0238">DNA-binding</keyword>
<evidence type="ECO:0000256" key="4">
    <source>
        <dbReference type="ARBA" id="ARBA00023163"/>
    </source>
</evidence>